<dbReference type="SUPFAM" id="SSF51366">
    <property type="entry name" value="Ribulose-phoshate binding barrel"/>
    <property type="match status" value="2"/>
</dbReference>
<dbReference type="InterPro" id="IPR011060">
    <property type="entry name" value="RibuloseP-bd_barrel"/>
</dbReference>
<evidence type="ECO:0000256" key="5">
    <source>
        <dbReference type="ARBA" id="ARBA00023141"/>
    </source>
</evidence>
<keyword evidence="5" id="KW-0057">Aromatic amino acid biosynthesis</keyword>
<dbReference type="HAMAP" id="MF_00131">
    <property type="entry name" value="Trp_synth_alpha"/>
    <property type="match status" value="1"/>
</dbReference>
<keyword evidence="10" id="KW-1185">Reference proteome</keyword>
<evidence type="ECO:0000256" key="8">
    <source>
        <dbReference type="RuleBase" id="RU003662"/>
    </source>
</evidence>
<comment type="caution">
    <text evidence="9">The sequence shown here is derived from an EMBL/GenBank/DDBJ whole genome shotgun (WGS) entry which is preliminary data.</text>
</comment>
<dbReference type="EMBL" id="PQIB02000005">
    <property type="protein sequence ID" value="RLN18493.1"/>
    <property type="molecule type" value="Genomic_DNA"/>
</dbReference>
<evidence type="ECO:0000256" key="6">
    <source>
        <dbReference type="ARBA" id="ARBA00023239"/>
    </source>
</evidence>
<comment type="catalytic activity">
    <reaction evidence="7">
        <text>(1S,2R)-1-C-(indol-3-yl)glycerol 3-phosphate + L-serine = D-glyceraldehyde 3-phosphate + L-tryptophan + H2O</text>
        <dbReference type="Rhea" id="RHEA:10532"/>
        <dbReference type="ChEBI" id="CHEBI:15377"/>
        <dbReference type="ChEBI" id="CHEBI:33384"/>
        <dbReference type="ChEBI" id="CHEBI:57912"/>
        <dbReference type="ChEBI" id="CHEBI:58866"/>
        <dbReference type="ChEBI" id="CHEBI:59776"/>
        <dbReference type="EC" id="4.2.1.20"/>
    </reaction>
</comment>
<name>A0A3L6SE41_PANMI</name>
<keyword evidence="6" id="KW-0456">Lyase</keyword>
<dbReference type="InterPro" id="IPR013785">
    <property type="entry name" value="Aldolase_TIM"/>
</dbReference>
<keyword evidence="4" id="KW-0822">Tryptophan biosynthesis</keyword>
<proteinExistence type="inferred from homology"/>
<evidence type="ECO:0000256" key="4">
    <source>
        <dbReference type="ARBA" id="ARBA00022822"/>
    </source>
</evidence>
<evidence type="ECO:0000256" key="1">
    <source>
        <dbReference type="ARBA" id="ARBA00004733"/>
    </source>
</evidence>
<comment type="pathway">
    <text evidence="1">Amino-acid biosynthesis; L-tryptophan biosynthesis; L-tryptophan from chorismate: step 5/5.</text>
</comment>
<gene>
    <name evidence="9" type="ORF">C2845_PM02G44910</name>
</gene>
<dbReference type="STRING" id="4540.A0A3L6SE41"/>
<keyword evidence="3" id="KW-0028">Amino-acid biosynthesis</keyword>
<dbReference type="PANTHER" id="PTHR43406:SF3">
    <property type="entry name" value="TRYPTOPHAN SYNTHASE"/>
    <property type="match status" value="1"/>
</dbReference>
<organism evidence="9 10">
    <name type="scientific">Panicum miliaceum</name>
    <name type="common">Proso millet</name>
    <name type="synonym">Broomcorn millet</name>
    <dbReference type="NCBI Taxonomy" id="4540"/>
    <lineage>
        <taxon>Eukaryota</taxon>
        <taxon>Viridiplantae</taxon>
        <taxon>Streptophyta</taxon>
        <taxon>Embryophyta</taxon>
        <taxon>Tracheophyta</taxon>
        <taxon>Spermatophyta</taxon>
        <taxon>Magnoliopsida</taxon>
        <taxon>Liliopsida</taxon>
        <taxon>Poales</taxon>
        <taxon>Poaceae</taxon>
        <taxon>PACMAD clade</taxon>
        <taxon>Panicoideae</taxon>
        <taxon>Panicodae</taxon>
        <taxon>Paniceae</taxon>
        <taxon>Panicinae</taxon>
        <taxon>Panicum</taxon>
        <taxon>Panicum sect. Panicum</taxon>
    </lineage>
</organism>
<dbReference type="PROSITE" id="PS00167">
    <property type="entry name" value="TRP_SYNTHASE_ALPHA"/>
    <property type="match status" value="1"/>
</dbReference>
<dbReference type="NCBIfam" id="TIGR00262">
    <property type="entry name" value="trpA"/>
    <property type="match status" value="1"/>
</dbReference>
<evidence type="ECO:0000256" key="7">
    <source>
        <dbReference type="ARBA" id="ARBA00049047"/>
    </source>
</evidence>
<dbReference type="GO" id="GO:0009507">
    <property type="term" value="C:chloroplast"/>
    <property type="evidence" value="ECO:0007669"/>
    <property type="project" value="TreeGrafter"/>
</dbReference>
<dbReference type="GO" id="GO:0004834">
    <property type="term" value="F:tryptophan synthase activity"/>
    <property type="evidence" value="ECO:0007669"/>
    <property type="project" value="UniProtKB-EC"/>
</dbReference>
<dbReference type="InterPro" id="IPR018204">
    <property type="entry name" value="Trp_synthase_alpha_AS"/>
</dbReference>
<dbReference type="Proteomes" id="UP000275267">
    <property type="component" value="Unassembled WGS sequence"/>
</dbReference>
<dbReference type="OrthoDB" id="10050244at2759"/>
<dbReference type="PANTHER" id="PTHR43406">
    <property type="entry name" value="TRYPTOPHAN SYNTHASE, ALPHA CHAIN"/>
    <property type="match status" value="1"/>
</dbReference>
<dbReference type="UniPathway" id="UPA00035">
    <property type="reaction ID" value="UER00044"/>
</dbReference>
<dbReference type="AlphaFoldDB" id="A0A3L6SE41"/>
<comment type="similarity">
    <text evidence="8">Belongs to the TrpA family.</text>
</comment>
<accession>A0A3L6SE41</accession>
<dbReference type="InterPro" id="IPR002028">
    <property type="entry name" value="Trp_synthase_suA"/>
</dbReference>
<protein>
    <recommendedName>
        <fullName evidence="2">tryptophan synthase</fullName>
        <ecNumber evidence="2">4.2.1.20</ecNumber>
    </recommendedName>
</protein>
<dbReference type="CDD" id="cd04724">
    <property type="entry name" value="Tryptophan_synthase_alpha"/>
    <property type="match status" value="1"/>
</dbReference>
<dbReference type="Gene3D" id="3.20.20.70">
    <property type="entry name" value="Aldolase class I"/>
    <property type="match status" value="1"/>
</dbReference>
<dbReference type="EC" id="4.2.1.20" evidence="2"/>
<dbReference type="Pfam" id="PF00290">
    <property type="entry name" value="Trp_syntA"/>
    <property type="match status" value="2"/>
</dbReference>
<evidence type="ECO:0000256" key="2">
    <source>
        <dbReference type="ARBA" id="ARBA00012043"/>
    </source>
</evidence>
<evidence type="ECO:0000313" key="9">
    <source>
        <dbReference type="EMBL" id="RLN18493.1"/>
    </source>
</evidence>
<dbReference type="GO" id="GO:0005829">
    <property type="term" value="C:cytosol"/>
    <property type="evidence" value="ECO:0007669"/>
    <property type="project" value="TreeGrafter"/>
</dbReference>
<sequence length="377" mass="39625">MAFALQAASASRSSASSPAVPSSPLPRRAATAVTMPRRRWSVVATVRAVAAVARAAPAPAGQLATTAPSKLAGAGGRCLPVSQTMFRLKAQGKMAFVPFITAGDPDLATTAEALRLLDACGADVIELGVPFSDPYADGPVIQARRTASDMTTPHLRDARARAARQSFSLTPPVCDLQASTARALARGTTPDGVLAMLKEVTPELSCPLVLFSYFKPVMERGMADFAAAVKESGAHGLLVPDLPQEATTALQSEAMKNHLELVLLTTPTTTEERMREVTEASDGFVYLVSVNGVTGPRANVNARVESLIQEVKQVTDKPVAVGFGISTPEHVKQIAEWGADGVIIGSAMVRQLGEAASPKEGLKRLEKYARSMKSALP</sequence>
<evidence type="ECO:0000256" key="3">
    <source>
        <dbReference type="ARBA" id="ARBA00022605"/>
    </source>
</evidence>
<evidence type="ECO:0000313" key="10">
    <source>
        <dbReference type="Proteomes" id="UP000275267"/>
    </source>
</evidence>
<reference evidence="10" key="1">
    <citation type="journal article" date="2019" name="Nat. Commun.">
        <title>The genome of broomcorn millet.</title>
        <authorList>
            <person name="Zou C."/>
            <person name="Miki D."/>
            <person name="Li D."/>
            <person name="Tang Q."/>
            <person name="Xiao L."/>
            <person name="Rajput S."/>
            <person name="Deng P."/>
            <person name="Jia W."/>
            <person name="Huang R."/>
            <person name="Zhang M."/>
            <person name="Sun Y."/>
            <person name="Hu J."/>
            <person name="Fu X."/>
            <person name="Schnable P.S."/>
            <person name="Li F."/>
            <person name="Zhang H."/>
            <person name="Feng B."/>
            <person name="Zhu X."/>
            <person name="Liu R."/>
            <person name="Schnable J.C."/>
            <person name="Zhu J.-K."/>
            <person name="Zhang H."/>
        </authorList>
    </citation>
    <scope>NUCLEOTIDE SEQUENCE [LARGE SCALE GENOMIC DNA]</scope>
</reference>